<comment type="caution">
    <text evidence="3">The sequence shown here is derived from an EMBL/GenBank/DDBJ whole genome shotgun (WGS) entry which is preliminary data.</text>
</comment>
<evidence type="ECO:0000313" key="4">
    <source>
        <dbReference type="Proteomes" id="UP001501442"/>
    </source>
</evidence>
<dbReference type="Proteomes" id="UP001501442">
    <property type="component" value="Unassembled WGS sequence"/>
</dbReference>
<feature type="compositionally biased region" description="Basic and acidic residues" evidence="1">
    <location>
        <begin position="1"/>
        <end position="12"/>
    </location>
</feature>
<accession>A0ABP8U706</accession>
<keyword evidence="2" id="KW-1133">Transmembrane helix</keyword>
<evidence type="ECO:0000256" key="2">
    <source>
        <dbReference type="SAM" id="Phobius"/>
    </source>
</evidence>
<evidence type="ECO:0000313" key="3">
    <source>
        <dbReference type="EMBL" id="GAA4625431.1"/>
    </source>
</evidence>
<feature type="transmembrane region" description="Helical" evidence="2">
    <location>
        <begin position="38"/>
        <end position="60"/>
    </location>
</feature>
<keyword evidence="2" id="KW-0812">Transmembrane</keyword>
<name>A0ABP8U706_9ACTN</name>
<evidence type="ECO:0000256" key="1">
    <source>
        <dbReference type="SAM" id="MobiDB-lite"/>
    </source>
</evidence>
<protein>
    <submittedName>
        <fullName evidence="3">Uncharacterized protein</fullName>
    </submittedName>
</protein>
<proteinExistence type="predicted"/>
<organism evidence="3 4">
    <name type="scientific">Actinoallomurus vinaceus</name>
    <dbReference type="NCBI Taxonomy" id="1080074"/>
    <lineage>
        <taxon>Bacteria</taxon>
        <taxon>Bacillati</taxon>
        <taxon>Actinomycetota</taxon>
        <taxon>Actinomycetes</taxon>
        <taxon>Streptosporangiales</taxon>
        <taxon>Thermomonosporaceae</taxon>
        <taxon>Actinoallomurus</taxon>
    </lineage>
</organism>
<keyword evidence="2" id="KW-0472">Membrane</keyword>
<dbReference type="RefSeq" id="WP_345431316.1">
    <property type="nucleotide sequence ID" value="NZ_BAABHK010000003.1"/>
</dbReference>
<feature type="region of interest" description="Disordered" evidence="1">
    <location>
        <begin position="1"/>
        <end position="33"/>
    </location>
</feature>
<gene>
    <name evidence="3" type="ORF">GCM10023196_029520</name>
</gene>
<sequence length="65" mass="6326">MSDVHGHTDDHAAGTASHGHVPGDPNDGVVRARPPSPLALILTAAAAVLTALALIAVVVASGQGT</sequence>
<reference evidence="4" key="1">
    <citation type="journal article" date="2019" name="Int. J. Syst. Evol. Microbiol.">
        <title>The Global Catalogue of Microorganisms (GCM) 10K type strain sequencing project: providing services to taxonomists for standard genome sequencing and annotation.</title>
        <authorList>
            <consortium name="The Broad Institute Genomics Platform"/>
            <consortium name="The Broad Institute Genome Sequencing Center for Infectious Disease"/>
            <person name="Wu L."/>
            <person name="Ma J."/>
        </authorList>
    </citation>
    <scope>NUCLEOTIDE SEQUENCE [LARGE SCALE GENOMIC DNA]</scope>
    <source>
        <strain evidence="4">JCM 17939</strain>
    </source>
</reference>
<keyword evidence="4" id="KW-1185">Reference proteome</keyword>
<dbReference type="EMBL" id="BAABHK010000003">
    <property type="protein sequence ID" value="GAA4625431.1"/>
    <property type="molecule type" value="Genomic_DNA"/>
</dbReference>